<feature type="region of interest" description="Disordered" evidence="2">
    <location>
        <begin position="138"/>
        <end position="169"/>
    </location>
</feature>
<reference evidence="3 4" key="1">
    <citation type="submission" date="2010-05" db="EMBL/GenBank/DDBJ databases">
        <title>The Genome Sequence of Thecamonas trahens ATCC 50062.</title>
        <authorList>
            <consortium name="The Broad Institute Genome Sequencing Platform"/>
            <person name="Russ C."/>
            <person name="Cuomo C."/>
            <person name="Shea T."/>
            <person name="Young S.K."/>
            <person name="Zeng Q."/>
            <person name="Koehrsen M."/>
            <person name="Haas B."/>
            <person name="Borodovsky M."/>
            <person name="Guigo R."/>
            <person name="Alvarado L."/>
            <person name="Berlin A."/>
            <person name="Bochicchio J."/>
            <person name="Borenstein D."/>
            <person name="Chapman S."/>
            <person name="Chen Z."/>
            <person name="Freedman E."/>
            <person name="Gellesch M."/>
            <person name="Goldberg J."/>
            <person name="Griggs A."/>
            <person name="Gujja S."/>
            <person name="Heilman E."/>
            <person name="Heiman D."/>
            <person name="Hepburn T."/>
            <person name="Howarth C."/>
            <person name="Jen D."/>
            <person name="Larson L."/>
            <person name="Mehta T."/>
            <person name="Park D."/>
            <person name="Pearson M."/>
            <person name="Roberts A."/>
            <person name="Saif S."/>
            <person name="Shenoy N."/>
            <person name="Sisk P."/>
            <person name="Stolte C."/>
            <person name="Sykes S."/>
            <person name="Thomson T."/>
            <person name="Walk T."/>
            <person name="White J."/>
            <person name="Yandava C."/>
            <person name="Burger G."/>
            <person name="Gray M.W."/>
            <person name="Holland P.W.H."/>
            <person name="King N."/>
            <person name="Lang F.B.F."/>
            <person name="Roger A.J."/>
            <person name="Ruiz-Trillo I."/>
            <person name="Lander E."/>
            <person name="Nusbaum C."/>
        </authorList>
    </citation>
    <scope>NUCLEOTIDE SEQUENCE [LARGE SCALE GENOMIC DNA]</scope>
    <source>
        <strain evidence="3 4">ATCC 50062</strain>
    </source>
</reference>
<sequence length="284" mass="30303">MADAAAGFGAASLRYEEALQRQVRQLRASAAEDAAVAVAEAADAEHRALQEALDAALSKVSSLKARNRELEAEAARMPSLEARLREAWERIAGLEAALDAQPDSSAGFIPHLLPPTLLHPLAHSMPLAQSPACHKPWPRDQVSQPGLSPVVHAHGHTRRPRQSPGLGSGQLVAQQQVNALEELLEASLQQYEAAAAEAATLRASINSAAAAERRGAAQAAGQREQRPPAKRQADKLRAELVLARRELAKSAAEAREALAGRDAAIAELRAKLDMQLRASQRAHQ</sequence>
<dbReference type="EMBL" id="GL349468">
    <property type="protein sequence ID" value="KNC51591.1"/>
    <property type="molecule type" value="Genomic_DNA"/>
</dbReference>
<evidence type="ECO:0000313" key="4">
    <source>
        <dbReference type="Proteomes" id="UP000054408"/>
    </source>
</evidence>
<keyword evidence="4" id="KW-1185">Reference proteome</keyword>
<feature type="region of interest" description="Disordered" evidence="2">
    <location>
        <begin position="214"/>
        <end position="233"/>
    </location>
</feature>
<feature type="coiled-coil region" evidence="1">
    <location>
        <begin position="39"/>
        <end position="73"/>
    </location>
</feature>
<keyword evidence="1" id="KW-0175">Coiled coil</keyword>
<evidence type="ECO:0000256" key="1">
    <source>
        <dbReference type="SAM" id="Coils"/>
    </source>
</evidence>
<dbReference type="Proteomes" id="UP000054408">
    <property type="component" value="Unassembled WGS sequence"/>
</dbReference>
<dbReference type="RefSeq" id="XP_013755990.1">
    <property type="nucleotide sequence ID" value="XM_013900536.1"/>
</dbReference>
<protein>
    <submittedName>
        <fullName evidence="3">Uncharacterized protein</fullName>
    </submittedName>
</protein>
<dbReference type="GeneID" id="25566404"/>
<name>A0A0L0DHL5_THETB</name>
<gene>
    <name evidence="3" type="ORF">AMSG_07498</name>
</gene>
<proteinExistence type="predicted"/>
<evidence type="ECO:0000313" key="3">
    <source>
        <dbReference type="EMBL" id="KNC51591.1"/>
    </source>
</evidence>
<evidence type="ECO:0000256" key="2">
    <source>
        <dbReference type="SAM" id="MobiDB-lite"/>
    </source>
</evidence>
<feature type="compositionally biased region" description="Basic and acidic residues" evidence="2">
    <location>
        <begin position="223"/>
        <end position="233"/>
    </location>
</feature>
<accession>A0A0L0DHL5</accession>
<organism evidence="3 4">
    <name type="scientific">Thecamonas trahens ATCC 50062</name>
    <dbReference type="NCBI Taxonomy" id="461836"/>
    <lineage>
        <taxon>Eukaryota</taxon>
        <taxon>Apusozoa</taxon>
        <taxon>Apusomonadida</taxon>
        <taxon>Apusomonadidae</taxon>
        <taxon>Thecamonas</taxon>
    </lineage>
</organism>
<dbReference type="AlphaFoldDB" id="A0A0L0DHL5"/>